<proteinExistence type="predicted"/>
<dbReference type="Proteomes" id="UP000199032">
    <property type="component" value="Unassembled WGS sequence"/>
</dbReference>
<reference evidence="2 3" key="1">
    <citation type="submission" date="2015-10" db="EMBL/GenBank/DDBJ databases">
        <authorList>
            <person name="Gilbert D.G."/>
        </authorList>
    </citation>
    <scope>NUCLEOTIDE SEQUENCE [LARGE SCALE GENOMIC DNA]</scope>
    <source>
        <strain evidence="2">COMA1</strain>
    </source>
</reference>
<evidence type="ECO:0000313" key="2">
    <source>
        <dbReference type="EMBL" id="CUS37029.1"/>
    </source>
</evidence>
<protein>
    <submittedName>
        <fullName evidence="2">Uncharacterized protein</fullName>
    </submittedName>
</protein>
<evidence type="ECO:0000313" key="3">
    <source>
        <dbReference type="Proteomes" id="UP000199032"/>
    </source>
</evidence>
<gene>
    <name evidence="2" type="ORF">COMA1_30373</name>
</gene>
<dbReference type="STRING" id="1742972.COMA1_30373"/>
<dbReference type="RefSeq" id="WP_090749540.1">
    <property type="nucleotide sequence ID" value="NZ_CZQA01000009.1"/>
</dbReference>
<name>A0A0S4LHN3_9BACT</name>
<feature type="signal peptide" evidence="1">
    <location>
        <begin position="1"/>
        <end position="33"/>
    </location>
</feature>
<keyword evidence="3" id="KW-1185">Reference proteome</keyword>
<accession>A0A0S4LHN3</accession>
<feature type="chain" id="PRO_5006624040" evidence="1">
    <location>
        <begin position="34"/>
        <end position="157"/>
    </location>
</feature>
<dbReference type="OrthoDB" id="9788281at2"/>
<dbReference type="EMBL" id="CZQA01000009">
    <property type="protein sequence ID" value="CUS37029.1"/>
    <property type="molecule type" value="Genomic_DNA"/>
</dbReference>
<keyword evidence="1" id="KW-0732">Signal</keyword>
<organism evidence="2 3">
    <name type="scientific">Candidatus Nitrospira nitrosa</name>
    <dbReference type="NCBI Taxonomy" id="1742972"/>
    <lineage>
        <taxon>Bacteria</taxon>
        <taxon>Pseudomonadati</taxon>
        <taxon>Nitrospirota</taxon>
        <taxon>Nitrospiria</taxon>
        <taxon>Nitrospirales</taxon>
        <taxon>Nitrospiraceae</taxon>
        <taxon>Nitrospira</taxon>
    </lineage>
</organism>
<sequence length="157" mass="17137">MMNRRTITRTITYTAQAVLVIGALWMPSSSAWAQNKTDGRADKVFHASATDAKGIETDLKNVIFYWEEKISETAFVPHELKEVPVKRGTATVKIKFDSIKLIDLKPSGNGSLPNVSITLADGKTGDFVLAIAGSFKGQSDFGEVELAASELKKLTFK</sequence>
<evidence type="ECO:0000256" key="1">
    <source>
        <dbReference type="SAM" id="SignalP"/>
    </source>
</evidence>
<dbReference type="AlphaFoldDB" id="A0A0S4LHN3"/>